<dbReference type="RefSeq" id="XP_045147977.1">
    <property type="nucleotide sequence ID" value="XM_045292042.1"/>
</dbReference>
<organism evidence="1 2">
    <name type="scientific">Echinops telfairi</name>
    <name type="common">Lesser hedgehog tenrec</name>
    <dbReference type="NCBI Taxonomy" id="9371"/>
    <lineage>
        <taxon>Eukaryota</taxon>
        <taxon>Metazoa</taxon>
        <taxon>Chordata</taxon>
        <taxon>Craniata</taxon>
        <taxon>Vertebrata</taxon>
        <taxon>Euteleostomi</taxon>
        <taxon>Mammalia</taxon>
        <taxon>Eutheria</taxon>
        <taxon>Afrotheria</taxon>
        <taxon>Tenrecidae</taxon>
        <taxon>Tenrecinae</taxon>
        <taxon>Echinops</taxon>
    </lineage>
</organism>
<name>A0AC55D8B3_ECHTE</name>
<evidence type="ECO:0000313" key="1">
    <source>
        <dbReference type="Proteomes" id="UP000694863"/>
    </source>
</evidence>
<accession>A0AC55D8B3</accession>
<keyword evidence="1" id="KW-1185">Reference proteome</keyword>
<evidence type="ECO:0000313" key="2">
    <source>
        <dbReference type="RefSeq" id="XP_045147977.1"/>
    </source>
</evidence>
<proteinExistence type="predicted"/>
<protein>
    <submittedName>
        <fullName evidence="2">Bromodomain testis-specific protein</fullName>
    </submittedName>
</protein>
<gene>
    <name evidence="2" type="primary">BRDT</name>
</gene>
<dbReference type="Proteomes" id="UP000694863">
    <property type="component" value="Unplaced"/>
</dbReference>
<sequence>MSLRNCTAALVNPPPPTYMDPKKNGRLTNQLQFLQNVALPALWKHRLSWPFQKPVDAVKMGLPDYYAIIKNPMDLTTIKKRLEHKYYLKASECIDDFNTMFSNCYLYNKPENDVVSMAQTLQKLFMYKLSQMPQEEHVVGDERMKKAPPLAGTKGLLPSSASQAAAQVAKGVKRKVDTIPTTPVVKGNGEPSPTFAAKKLRPLPPVKGNVLKNVLPDSPQQPRVVESAKLKEQLQHCREILKEMHAEKHFAYAWPFYKPVDVQGLGLHDYYDIIKYPMDLGTIKQKMDSQEYVDAFAFAADVRLMFMNCYQYNPVDHEVVKMASMLQNVFEMHFAKIPDELLECYVKTENTKALGGKNNSDSSSNYNNNIVKLQEQVKTLHQQLQVLSQDSDHKQKNEKSKKEKTKGKFNNRDEKPREEFKQIKLNENSKNSQPKKKQHVSALTSEDDAKPMNYDEKRQLTLDINKVPGDQLKQIVRIIELREPALRSANSDELEVDIEALKTSTLRELEKYVAACLRRQRRKAHAKKTMNSKEPTPPKRQEELEKQLMGVNDRLSSGKSQTEAEKSQSAPAIVSVSRLSDSSSSSSSGSDGSSSSSSGSDGSSSSSSGSDSSSSDSSASDSSDSESELLPTSTAEKQKDSSKENITVQSSTKETSLHQTTHPCEIQPNHEALQPSPRSRHTSPRQTLPPSCEAHQNSTMKTFARAPDCLVPGKTDIEIKNPDSWKSLGKHVKTSNVQKSTDELFNQFRQAALDKKEKAPIQESMQKHLEQNTELNTAQESHRYLGNGWTRKSFSNTMQNKCHPEEKKKHKQSWKTREESRLQLLIDRNLARKREQERRRREAVSEP</sequence>
<reference evidence="2" key="1">
    <citation type="submission" date="2025-08" db="UniProtKB">
        <authorList>
            <consortium name="RefSeq"/>
        </authorList>
    </citation>
    <scope>IDENTIFICATION</scope>
</reference>